<reference evidence="2 3" key="1">
    <citation type="submission" date="2018-04" db="EMBL/GenBank/DDBJ databases">
        <title>Active sludge and wastewater microbial communities from Klosterneuburg, Austria.</title>
        <authorList>
            <person name="Wagner M."/>
        </authorList>
    </citation>
    <scope>NUCLEOTIDE SEQUENCE [LARGE SCALE GENOMIC DNA]</scope>
    <source>
        <strain evidence="2 3">Nm 57</strain>
    </source>
</reference>
<keyword evidence="1" id="KW-0472">Membrane</keyword>
<organism evidence="2 3">
    <name type="scientific">Nitrosomonas eutropha</name>
    <dbReference type="NCBI Taxonomy" id="916"/>
    <lineage>
        <taxon>Bacteria</taxon>
        <taxon>Pseudomonadati</taxon>
        <taxon>Pseudomonadota</taxon>
        <taxon>Betaproteobacteria</taxon>
        <taxon>Nitrosomonadales</taxon>
        <taxon>Nitrosomonadaceae</taxon>
        <taxon>Nitrosomonas</taxon>
    </lineage>
</organism>
<keyword evidence="3" id="KW-1185">Reference proteome</keyword>
<protein>
    <submittedName>
        <fullName evidence="2">Uncharacterized protein</fullName>
    </submittedName>
</protein>
<keyword evidence="1" id="KW-0812">Transmembrane</keyword>
<feature type="transmembrane region" description="Helical" evidence="1">
    <location>
        <begin position="20"/>
        <end position="39"/>
    </location>
</feature>
<evidence type="ECO:0000313" key="2">
    <source>
        <dbReference type="EMBL" id="PXV72359.1"/>
    </source>
</evidence>
<accession>A0ABX5M5H5</accession>
<dbReference type="EMBL" id="QICQ01000073">
    <property type="protein sequence ID" value="PXV72359.1"/>
    <property type="molecule type" value="Genomic_DNA"/>
</dbReference>
<gene>
    <name evidence="2" type="ORF">C8R14_1732</name>
</gene>
<keyword evidence="1" id="KW-1133">Transmembrane helix</keyword>
<name>A0ABX5M5H5_9PROT</name>
<evidence type="ECO:0000313" key="3">
    <source>
        <dbReference type="Proteomes" id="UP000247780"/>
    </source>
</evidence>
<sequence>MQSRVSELTGRLDKAASNDALITTAGVLLFWPALFALGGTKDQEAEYARLKGEYEAIHQSAITKKCTGVVTPQPATAALVGAATKSKK</sequence>
<comment type="caution">
    <text evidence="2">The sequence shown here is derived from an EMBL/GenBank/DDBJ whole genome shotgun (WGS) entry which is preliminary data.</text>
</comment>
<evidence type="ECO:0000256" key="1">
    <source>
        <dbReference type="SAM" id="Phobius"/>
    </source>
</evidence>
<proteinExistence type="predicted"/>
<dbReference type="Proteomes" id="UP000247780">
    <property type="component" value="Unassembled WGS sequence"/>
</dbReference>